<reference evidence="2 3" key="1">
    <citation type="submission" date="2024-04" db="EMBL/GenBank/DDBJ databases">
        <authorList>
            <consortium name="Genoscope - CEA"/>
            <person name="William W."/>
        </authorList>
    </citation>
    <scope>NUCLEOTIDE SEQUENCE [LARGE SCALE GENOMIC DNA]</scope>
</reference>
<evidence type="ECO:0000313" key="3">
    <source>
        <dbReference type="Proteomes" id="UP001497497"/>
    </source>
</evidence>
<comment type="caution">
    <text evidence="2">The sequence shown here is derived from an EMBL/GenBank/DDBJ whole genome shotgun (WGS) entry which is preliminary data.</text>
</comment>
<evidence type="ECO:0000256" key="1">
    <source>
        <dbReference type="SAM" id="Phobius"/>
    </source>
</evidence>
<dbReference type="EMBL" id="CAXITT010000603">
    <property type="protein sequence ID" value="CAL1544200.1"/>
    <property type="molecule type" value="Genomic_DNA"/>
</dbReference>
<keyword evidence="1" id="KW-0472">Membrane</keyword>
<organism evidence="2 3">
    <name type="scientific">Lymnaea stagnalis</name>
    <name type="common">Great pond snail</name>
    <name type="synonym">Helix stagnalis</name>
    <dbReference type="NCBI Taxonomy" id="6523"/>
    <lineage>
        <taxon>Eukaryota</taxon>
        <taxon>Metazoa</taxon>
        <taxon>Spiralia</taxon>
        <taxon>Lophotrochozoa</taxon>
        <taxon>Mollusca</taxon>
        <taxon>Gastropoda</taxon>
        <taxon>Heterobranchia</taxon>
        <taxon>Euthyneura</taxon>
        <taxon>Panpulmonata</taxon>
        <taxon>Hygrophila</taxon>
        <taxon>Lymnaeoidea</taxon>
        <taxon>Lymnaeidae</taxon>
        <taxon>Lymnaea</taxon>
    </lineage>
</organism>
<keyword evidence="1" id="KW-1133">Transmembrane helix</keyword>
<keyword evidence="1" id="KW-0812">Transmembrane</keyword>
<dbReference type="Proteomes" id="UP001497497">
    <property type="component" value="Unassembled WGS sequence"/>
</dbReference>
<accession>A0AAV2IBI9</accession>
<gene>
    <name evidence="2" type="ORF">GSLYS_00017713001</name>
</gene>
<sequence>HGDSSEVVTGNFTTGPAEITENDVGSQVDIPLIAGVTFGIIVAVIIITVVVTVIVRRRKQDRSKDKGSPKMTDTDDNAVVANITSASDSSGDIKMVDYRNKNIVDSRNSSPNNNQDERFYDCIRDSEITPYSDGIYAKIGTIAGGKRTENIYNNNGFVNDKY</sequence>
<evidence type="ECO:0000313" key="2">
    <source>
        <dbReference type="EMBL" id="CAL1544200.1"/>
    </source>
</evidence>
<name>A0AAV2IBI9_LYMST</name>
<feature type="transmembrane region" description="Helical" evidence="1">
    <location>
        <begin position="32"/>
        <end position="55"/>
    </location>
</feature>
<protein>
    <submittedName>
        <fullName evidence="2">Uncharacterized protein</fullName>
    </submittedName>
</protein>
<dbReference type="AlphaFoldDB" id="A0AAV2IBI9"/>
<feature type="non-terminal residue" evidence="2">
    <location>
        <position position="1"/>
    </location>
</feature>
<proteinExistence type="predicted"/>
<keyword evidence="3" id="KW-1185">Reference proteome</keyword>